<dbReference type="GO" id="GO:0003700">
    <property type="term" value="F:DNA-binding transcription factor activity"/>
    <property type="evidence" value="ECO:0007669"/>
    <property type="project" value="InterPro"/>
</dbReference>
<dbReference type="PANTHER" id="PTHR23225:SF2">
    <property type="entry name" value="AT09679P-RELATED"/>
    <property type="match status" value="1"/>
</dbReference>
<feature type="compositionally biased region" description="Basic residues" evidence="1">
    <location>
        <begin position="230"/>
        <end position="239"/>
    </location>
</feature>
<reference evidence="3" key="1">
    <citation type="journal article" date="2017" name="Genome Biol.">
        <title>Comparative genomics reveals high biological diversity and specific adaptations in the industrially and medically important fungal genus Aspergillus.</title>
        <authorList>
            <person name="de Vries R.P."/>
            <person name="Riley R."/>
            <person name="Wiebenga A."/>
            <person name="Aguilar-Osorio G."/>
            <person name="Amillis S."/>
            <person name="Uchima C.A."/>
            <person name="Anderluh G."/>
            <person name="Asadollahi M."/>
            <person name="Askin M."/>
            <person name="Barry K."/>
            <person name="Battaglia E."/>
            <person name="Bayram O."/>
            <person name="Benocci T."/>
            <person name="Braus-Stromeyer S.A."/>
            <person name="Caldana C."/>
            <person name="Canovas D."/>
            <person name="Cerqueira G.C."/>
            <person name="Chen F."/>
            <person name="Chen W."/>
            <person name="Choi C."/>
            <person name="Clum A."/>
            <person name="Dos Santos R.A."/>
            <person name="Damasio A.R."/>
            <person name="Diallinas G."/>
            <person name="Emri T."/>
            <person name="Fekete E."/>
            <person name="Flipphi M."/>
            <person name="Freyberg S."/>
            <person name="Gallo A."/>
            <person name="Gournas C."/>
            <person name="Habgood R."/>
            <person name="Hainaut M."/>
            <person name="Harispe M.L."/>
            <person name="Henrissat B."/>
            <person name="Hilden K.S."/>
            <person name="Hope R."/>
            <person name="Hossain A."/>
            <person name="Karabika E."/>
            <person name="Karaffa L."/>
            <person name="Karanyi Z."/>
            <person name="Krasevec N."/>
            <person name="Kuo A."/>
            <person name="Kusch H."/>
            <person name="LaButti K."/>
            <person name="Lagendijk E.L."/>
            <person name="Lapidus A."/>
            <person name="Levasseur A."/>
            <person name="Lindquist E."/>
            <person name="Lipzen A."/>
            <person name="Logrieco A.F."/>
            <person name="MacCabe A."/>
            <person name="Maekelae M.R."/>
            <person name="Malavazi I."/>
            <person name="Melin P."/>
            <person name="Meyer V."/>
            <person name="Mielnichuk N."/>
            <person name="Miskei M."/>
            <person name="Molnar A.P."/>
            <person name="Mule G."/>
            <person name="Ngan C.Y."/>
            <person name="Orejas M."/>
            <person name="Orosz E."/>
            <person name="Ouedraogo J.P."/>
            <person name="Overkamp K.M."/>
            <person name="Park H.-S."/>
            <person name="Perrone G."/>
            <person name="Piumi F."/>
            <person name="Punt P.J."/>
            <person name="Ram A.F."/>
            <person name="Ramon A."/>
            <person name="Rauscher S."/>
            <person name="Record E."/>
            <person name="Riano-Pachon D.M."/>
            <person name="Robert V."/>
            <person name="Roehrig J."/>
            <person name="Ruller R."/>
            <person name="Salamov A."/>
            <person name="Salih N.S."/>
            <person name="Samson R.A."/>
            <person name="Sandor E."/>
            <person name="Sanguinetti M."/>
            <person name="Schuetze T."/>
            <person name="Sepcic K."/>
            <person name="Shelest E."/>
            <person name="Sherlock G."/>
            <person name="Sophianopoulou V."/>
            <person name="Squina F.M."/>
            <person name="Sun H."/>
            <person name="Susca A."/>
            <person name="Todd R.B."/>
            <person name="Tsang A."/>
            <person name="Unkles S.E."/>
            <person name="van de Wiele N."/>
            <person name="van Rossen-Uffink D."/>
            <person name="Oliveira J.V."/>
            <person name="Vesth T.C."/>
            <person name="Visser J."/>
            <person name="Yu J.-H."/>
            <person name="Zhou M."/>
            <person name="Andersen M.R."/>
            <person name="Archer D.B."/>
            <person name="Baker S.E."/>
            <person name="Benoit I."/>
            <person name="Brakhage A.A."/>
            <person name="Braus G.H."/>
            <person name="Fischer R."/>
            <person name="Frisvad J.C."/>
            <person name="Goldman G.H."/>
            <person name="Houbraken J."/>
            <person name="Oakley B."/>
            <person name="Pocsi I."/>
            <person name="Scazzocchio C."/>
            <person name="Seiboth B."/>
            <person name="vanKuyk P.A."/>
            <person name="Wortman J."/>
            <person name="Dyer P.S."/>
            <person name="Grigoriev I.V."/>
        </authorList>
    </citation>
    <scope>NUCLEOTIDE SEQUENCE [LARGE SCALE GENOMIC DNA]</scope>
    <source>
        <strain evidence="3">CBS 506.65</strain>
    </source>
</reference>
<keyword evidence="3" id="KW-1185">Reference proteome</keyword>
<protein>
    <recommendedName>
        <fullName evidence="4">C2H2-type domain-containing protein</fullName>
    </recommendedName>
</protein>
<proteinExistence type="predicted"/>
<accession>A0A1L9SG37</accession>
<dbReference type="VEuPathDB" id="FungiDB:ASPZODRAFT_133250"/>
<dbReference type="AlphaFoldDB" id="A0A1L9SG37"/>
<evidence type="ECO:0008006" key="4">
    <source>
        <dbReference type="Google" id="ProtNLM"/>
    </source>
</evidence>
<feature type="region of interest" description="Disordered" evidence="1">
    <location>
        <begin position="1"/>
        <end position="137"/>
    </location>
</feature>
<evidence type="ECO:0000256" key="1">
    <source>
        <dbReference type="SAM" id="MobiDB-lite"/>
    </source>
</evidence>
<name>A0A1L9SG37_9EURO</name>
<dbReference type="OrthoDB" id="5388486at2759"/>
<organism evidence="2 3">
    <name type="scientific">Penicilliopsis zonata CBS 506.65</name>
    <dbReference type="NCBI Taxonomy" id="1073090"/>
    <lineage>
        <taxon>Eukaryota</taxon>
        <taxon>Fungi</taxon>
        <taxon>Dikarya</taxon>
        <taxon>Ascomycota</taxon>
        <taxon>Pezizomycotina</taxon>
        <taxon>Eurotiomycetes</taxon>
        <taxon>Eurotiomycetidae</taxon>
        <taxon>Eurotiales</taxon>
        <taxon>Aspergillaceae</taxon>
        <taxon>Penicilliopsis</taxon>
    </lineage>
</organism>
<evidence type="ECO:0000313" key="2">
    <source>
        <dbReference type="EMBL" id="OJJ46235.1"/>
    </source>
</evidence>
<gene>
    <name evidence="2" type="ORF">ASPZODRAFT_133250</name>
</gene>
<dbReference type="GeneID" id="34609697"/>
<evidence type="ECO:0000313" key="3">
    <source>
        <dbReference type="Proteomes" id="UP000184188"/>
    </source>
</evidence>
<feature type="region of interest" description="Disordered" evidence="1">
    <location>
        <begin position="151"/>
        <end position="173"/>
    </location>
</feature>
<dbReference type="EMBL" id="KV878343">
    <property type="protein sequence ID" value="OJJ46235.1"/>
    <property type="molecule type" value="Genomic_DNA"/>
</dbReference>
<feature type="region of interest" description="Disordered" evidence="1">
    <location>
        <begin position="276"/>
        <end position="302"/>
    </location>
</feature>
<feature type="compositionally biased region" description="Low complexity" evidence="1">
    <location>
        <begin position="243"/>
        <end position="256"/>
    </location>
</feature>
<sequence>MHLGGHGYSGVAPSLTQMLPDPTMGPEKNQHHDGGSLASTVAVFAANTSQPVEQYSTGVQVTSQTDGRETPPMSKNLTDHGCQFRSPVSPVKKKVPASPPSSHRSQPTKSRPKQQQQQQQHRVGKRPRRRIYNSSITVAAQPAIKTKAVAITPNSSPSSSSSFSPLSSPSSKSKAPRIFVCSFAHYGCDKVFPFKNEWKRHIATKHLQLGFYRCDVEGCNIDEQLQQAKKNNKKKKSPVHTRSTSSSSSSSSSSSISEKKPALRYNDFNRKDLFTQHQRRMHSPWAGRADRASPSQEEQKTFDQGLDVVHHRCWRERRQPPTRSRCGFCGEEFEGPMSWDKRMEHVGKHYERGDYDREKVEMEDEFLRDWGVDTGVIQVVQPGREWRLTSLIEKERG</sequence>
<feature type="region of interest" description="Disordered" evidence="1">
    <location>
        <begin position="229"/>
        <end position="261"/>
    </location>
</feature>
<dbReference type="RefSeq" id="XP_022580745.1">
    <property type="nucleotide sequence ID" value="XM_022723232.1"/>
</dbReference>
<dbReference type="Proteomes" id="UP000184188">
    <property type="component" value="Unassembled WGS sequence"/>
</dbReference>
<feature type="compositionally biased region" description="Polar residues" evidence="1">
    <location>
        <begin position="46"/>
        <end position="65"/>
    </location>
</feature>
<feature type="compositionally biased region" description="Basic residues" evidence="1">
    <location>
        <begin position="122"/>
        <end position="131"/>
    </location>
</feature>
<feature type="compositionally biased region" description="Low complexity" evidence="1">
    <location>
        <begin position="153"/>
        <end position="173"/>
    </location>
</feature>
<dbReference type="InterPro" id="IPR039970">
    <property type="entry name" value="TF_Grauzone"/>
</dbReference>
<dbReference type="PANTHER" id="PTHR23225">
    <property type="entry name" value="ZINC FINGER PROTEIN"/>
    <property type="match status" value="1"/>
</dbReference>